<comment type="caution">
    <text evidence="9">The sequence shown here is derived from an EMBL/GenBank/DDBJ whole genome shotgun (WGS) entry which is preliminary data.</text>
</comment>
<dbReference type="STRING" id="1314790.A0A1Y1YGG5"/>
<feature type="region of interest" description="Disordered" evidence="7">
    <location>
        <begin position="1"/>
        <end position="24"/>
    </location>
</feature>
<dbReference type="Proteomes" id="UP000193498">
    <property type="component" value="Unassembled WGS sequence"/>
</dbReference>
<evidence type="ECO:0000256" key="7">
    <source>
        <dbReference type="SAM" id="MobiDB-lite"/>
    </source>
</evidence>
<protein>
    <recommendedName>
        <fullName evidence="8">BZIP domain-containing protein</fullName>
    </recommendedName>
</protein>
<evidence type="ECO:0000256" key="1">
    <source>
        <dbReference type="ARBA" id="ARBA00004123"/>
    </source>
</evidence>
<dbReference type="GO" id="GO:0000977">
    <property type="term" value="F:RNA polymerase II transcription regulatory region sequence-specific DNA binding"/>
    <property type="evidence" value="ECO:0007669"/>
    <property type="project" value="TreeGrafter"/>
</dbReference>
<evidence type="ECO:0000313" key="9">
    <source>
        <dbReference type="EMBL" id="ORX97038.1"/>
    </source>
</evidence>
<gene>
    <name evidence="9" type="ORF">K493DRAFT_314257</name>
</gene>
<keyword evidence="2" id="KW-0805">Transcription regulation</keyword>
<evidence type="ECO:0000256" key="4">
    <source>
        <dbReference type="ARBA" id="ARBA00023163"/>
    </source>
</evidence>
<dbReference type="AlphaFoldDB" id="A0A1Y1YGG5"/>
<dbReference type="InterPro" id="IPR004827">
    <property type="entry name" value="bZIP"/>
</dbReference>
<dbReference type="EMBL" id="MCFE01000141">
    <property type="protein sequence ID" value="ORX97038.1"/>
    <property type="molecule type" value="Genomic_DNA"/>
</dbReference>
<feature type="domain" description="BZIP" evidence="8">
    <location>
        <begin position="133"/>
        <end position="147"/>
    </location>
</feature>
<dbReference type="GO" id="GO:0001228">
    <property type="term" value="F:DNA-binding transcription activator activity, RNA polymerase II-specific"/>
    <property type="evidence" value="ECO:0007669"/>
    <property type="project" value="TreeGrafter"/>
</dbReference>
<proteinExistence type="predicted"/>
<organism evidence="9 10">
    <name type="scientific">Basidiobolus meristosporus CBS 931.73</name>
    <dbReference type="NCBI Taxonomy" id="1314790"/>
    <lineage>
        <taxon>Eukaryota</taxon>
        <taxon>Fungi</taxon>
        <taxon>Fungi incertae sedis</taxon>
        <taxon>Zoopagomycota</taxon>
        <taxon>Entomophthoromycotina</taxon>
        <taxon>Basidiobolomycetes</taxon>
        <taxon>Basidiobolales</taxon>
        <taxon>Basidiobolaceae</taxon>
        <taxon>Basidiobolus</taxon>
    </lineage>
</organism>
<dbReference type="PROSITE" id="PS00036">
    <property type="entry name" value="BZIP_BASIC"/>
    <property type="match status" value="1"/>
</dbReference>
<comment type="subcellular location">
    <subcellularLocation>
        <location evidence="1">Nucleus</location>
    </subcellularLocation>
</comment>
<sequence>MYSTHLKLPPLTSLISGSPEEPTPAYTYTSNPHVPVTYSTIPETTNPLVTTASIPHPFTKNSPEINGKHVSILPKAIPAPVVSTAVVPSRGVHPYSPESTTPPTTTTTRYQPYPASSGLSSYEEHAGKILDEKRRRNATASARFRDRRKQREKEALEKCQLLEQRVKELEQENPFAQQMSALQNELHQVRLEKQNSLDKVKMLENEVSTNPMASAYLHLSQRTHPILPSPT</sequence>
<accession>A0A1Y1YGG5</accession>
<evidence type="ECO:0000256" key="2">
    <source>
        <dbReference type="ARBA" id="ARBA00023015"/>
    </source>
</evidence>
<dbReference type="GO" id="GO:0005634">
    <property type="term" value="C:nucleus"/>
    <property type="evidence" value="ECO:0007669"/>
    <property type="project" value="UniProtKB-SubCell"/>
</dbReference>
<keyword evidence="10" id="KW-1185">Reference proteome</keyword>
<name>A0A1Y1YGG5_9FUNG</name>
<keyword evidence="4" id="KW-0804">Transcription</keyword>
<evidence type="ECO:0000313" key="10">
    <source>
        <dbReference type="Proteomes" id="UP000193498"/>
    </source>
</evidence>
<evidence type="ECO:0000256" key="6">
    <source>
        <dbReference type="SAM" id="Coils"/>
    </source>
</evidence>
<keyword evidence="5" id="KW-0539">Nucleus</keyword>
<dbReference type="InParanoid" id="A0A1Y1YGG5"/>
<evidence type="ECO:0000256" key="3">
    <source>
        <dbReference type="ARBA" id="ARBA00023125"/>
    </source>
</evidence>
<dbReference type="OrthoDB" id="2247093at2759"/>
<dbReference type="CDD" id="cd14705">
    <property type="entry name" value="bZIP_Zip1"/>
    <property type="match status" value="1"/>
</dbReference>
<dbReference type="PANTHER" id="PTHR13044">
    <property type="entry name" value="ACTIVATING TRANSCRIPTION FACTOR ATF 4/5"/>
    <property type="match status" value="1"/>
</dbReference>
<feature type="region of interest" description="Disordered" evidence="7">
    <location>
        <begin position="92"/>
        <end position="122"/>
    </location>
</feature>
<keyword evidence="6" id="KW-0175">Coiled coil</keyword>
<reference evidence="9 10" key="1">
    <citation type="submission" date="2016-07" db="EMBL/GenBank/DDBJ databases">
        <title>Pervasive Adenine N6-methylation of Active Genes in Fungi.</title>
        <authorList>
            <consortium name="DOE Joint Genome Institute"/>
            <person name="Mondo S.J."/>
            <person name="Dannebaum R.O."/>
            <person name="Kuo R.C."/>
            <person name="Labutti K."/>
            <person name="Haridas S."/>
            <person name="Kuo A."/>
            <person name="Salamov A."/>
            <person name="Ahrendt S.R."/>
            <person name="Lipzen A."/>
            <person name="Sullivan W."/>
            <person name="Andreopoulos W.B."/>
            <person name="Clum A."/>
            <person name="Lindquist E."/>
            <person name="Daum C."/>
            <person name="Ramamoorthy G.K."/>
            <person name="Gryganskyi A."/>
            <person name="Culley D."/>
            <person name="Magnuson J.K."/>
            <person name="James T.Y."/>
            <person name="O'Malley M.A."/>
            <person name="Stajich J.E."/>
            <person name="Spatafora J.W."/>
            <person name="Visel A."/>
            <person name="Grigoriev I.V."/>
        </authorList>
    </citation>
    <scope>NUCLEOTIDE SEQUENCE [LARGE SCALE GENOMIC DNA]</scope>
    <source>
        <strain evidence="9 10">CBS 931.73</strain>
    </source>
</reference>
<keyword evidence="3" id="KW-0238">DNA-binding</keyword>
<feature type="coiled-coil region" evidence="6">
    <location>
        <begin position="152"/>
        <end position="206"/>
    </location>
</feature>
<evidence type="ECO:0000259" key="8">
    <source>
        <dbReference type="PROSITE" id="PS00036"/>
    </source>
</evidence>
<dbReference type="PANTHER" id="PTHR13044:SF14">
    <property type="entry name" value="CRYPTOCEPHAL, ISOFORM A"/>
    <property type="match status" value="1"/>
</dbReference>
<evidence type="ECO:0000256" key="5">
    <source>
        <dbReference type="ARBA" id="ARBA00023242"/>
    </source>
</evidence>